<evidence type="ECO:0008006" key="4">
    <source>
        <dbReference type="Google" id="ProtNLM"/>
    </source>
</evidence>
<accession>A0A166CBY5</accession>
<proteinExistence type="predicted"/>
<reference evidence="2 3" key="1">
    <citation type="submission" date="2016-04" db="EMBL/GenBank/DDBJ databases">
        <title>Genome sequence of Methanobrevibacter curvatus DSM 11111.</title>
        <authorList>
            <person name="Poehlein A."/>
            <person name="Seedorf H."/>
            <person name="Daniel R."/>
        </authorList>
    </citation>
    <scope>NUCLEOTIDE SEQUENCE [LARGE SCALE GENOMIC DNA]</scope>
    <source>
        <strain evidence="2 3">DSM 11111</strain>
    </source>
</reference>
<keyword evidence="3" id="KW-1185">Reference proteome</keyword>
<dbReference type="EMBL" id="LWMV01000105">
    <property type="protein sequence ID" value="KZX14351.1"/>
    <property type="molecule type" value="Genomic_DNA"/>
</dbReference>
<dbReference type="AlphaFoldDB" id="A0A166CBY5"/>
<sequence length="471" mass="53351">MISCLKIAIVVHGPKIIDSSYGLKIINFLKQYGTVHCRLGGTMGRTAVIDANLQDLIDISQKLLPSESVKYYKNYNKTFFEDNFEDNLKDNFDVIFLLNYGKSSITGHTFGFKVFRNSYNEKIDSIYFKHETMNNIDNTNDNKNNNSNNNSNNNAYKDNAKISPSFIQIERPGEIDGTIIPWFNENEKINCLTTDLLEKFNLNLVNPLNIIEKHFPDKLRYSSIEKVEDEDNDLLYIREVHGVSPNENIFVNGVVIGKSTSSNLSIIFKNGFIIDVSGGKVKKHGIEKLGKIDLEKAIIKTGLLRKNLVKPRVVDIEENSSLIKDNNIDNNIFEIAIVDHAAYDIYSLNNCDLVLTVGDDTTLVGSDILYRFNIPVIGITDGDLDKVVELGFKAKGSRIIEVEKGFDDIIGQEIHKKLFNSKNKISLPILFNVIKSKQSKNSIKEDIIENLLSKIIKIIKDKDLNYKLTKL</sequence>
<dbReference type="Pfam" id="PF09890">
    <property type="entry name" value="DUF2117"/>
    <property type="match status" value="1"/>
</dbReference>
<organism evidence="2 3">
    <name type="scientific">Methanobrevibacter curvatus</name>
    <dbReference type="NCBI Taxonomy" id="49547"/>
    <lineage>
        <taxon>Archaea</taxon>
        <taxon>Methanobacteriati</taxon>
        <taxon>Methanobacteriota</taxon>
        <taxon>Methanomada group</taxon>
        <taxon>Methanobacteria</taxon>
        <taxon>Methanobacteriales</taxon>
        <taxon>Methanobacteriaceae</taxon>
        <taxon>Methanobrevibacter</taxon>
    </lineage>
</organism>
<dbReference type="InterPro" id="IPR012032">
    <property type="entry name" value="UCP006598"/>
</dbReference>
<gene>
    <name evidence="2" type="ORF">MBCUR_05750</name>
</gene>
<feature type="region of interest" description="Disordered" evidence="1">
    <location>
        <begin position="137"/>
        <end position="157"/>
    </location>
</feature>
<dbReference type="RefSeq" id="WP_067089956.1">
    <property type="nucleotide sequence ID" value="NZ_LWMV01000105.1"/>
</dbReference>
<evidence type="ECO:0000313" key="3">
    <source>
        <dbReference type="Proteomes" id="UP000077245"/>
    </source>
</evidence>
<dbReference type="STRING" id="49547.MBCUR_05750"/>
<dbReference type="Proteomes" id="UP000077245">
    <property type="component" value="Unassembled WGS sequence"/>
</dbReference>
<protein>
    <recommendedName>
        <fullName evidence="4">DUF2117 domain-containing protein</fullName>
    </recommendedName>
</protein>
<name>A0A166CBY5_9EURY</name>
<comment type="caution">
    <text evidence="2">The sequence shown here is derived from an EMBL/GenBank/DDBJ whole genome shotgun (WGS) entry which is preliminary data.</text>
</comment>
<dbReference type="PATRIC" id="fig|49547.3.peg.601"/>
<evidence type="ECO:0000313" key="2">
    <source>
        <dbReference type="EMBL" id="KZX14351.1"/>
    </source>
</evidence>
<evidence type="ECO:0000256" key="1">
    <source>
        <dbReference type="SAM" id="MobiDB-lite"/>
    </source>
</evidence>